<protein>
    <submittedName>
        <fullName evidence="1">Uncharacterized protein</fullName>
    </submittedName>
</protein>
<comment type="caution">
    <text evidence="1">The sequence shown here is derived from an EMBL/GenBank/DDBJ whole genome shotgun (WGS) entry which is preliminary data.</text>
</comment>
<gene>
    <name evidence="1" type="ORF">POCTA_138.1.T0350313</name>
</gene>
<proteinExistence type="predicted"/>
<dbReference type="Proteomes" id="UP000683925">
    <property type="component" value="Unassembled WGS sequence"/>
</dbReference>
<name>A0A8S1U0B5_PAROT</name>
<dbReference type="EMBL" id="CAJJDP010000035">
    <property type="protein sequence ID" value="CAD8158645.1"/>
    <property type="molecule type" value="Genomic_DNA"/>
</dbReference>
<dbReference type="AlphaFoldDB" id="A0A8S1U0B5"/>
<evidence type="ECO:0000313" key="1">
    <source>
        <dbReference type="EMBL" id="CAD8158645.1"/>
    </source>
</evidence>
<accession>A0A8S1U0B5</accession>
<evidence type="ECO:0000313" key="2">
    <source>
        <dbReference type="Proteomes" id="UP000683925"/>
    </source>
</evidence>
<keyword evidence="2" id="KW-1185">Reference proteome</keyword>
<reference evidence="1" key="1">
    <citation type="submission" date="2021-01" db="EMBL/GenBank/DDBJ databases">
        <authorList>
            <consortium name="Genoscope - CEA"/>
            <person name="William W."/>
        </authorList>
    </citation>
    <scope>NUCLEOTIDE SEQUENCE</scope>
</reference>
<sequence>MKTIVLFDQNQRDYSNEIRTFHQLISNWLNIQVLFDYSENQAKPGQASPRRTKM</sequence>
<organism evidence="1 2">
    <name type="scientific">Paramecium octaurelia</name>
    <dbReference type="NCBI Taxonomy" id="43137"/>
    <lineage>
        <taxon>Eukaryota</taxon>
        <taxon>Sar</taxon>
        <taxon>Alveolata</taxon>
        <taxon>Ciliophora</taxon>
        <taxon>Intramacronucleata</taxon>
        <taxon>Oligohymenophorea</taxon>
        <taxon>Peniculida</taxon>
        <taxon>Parameciidae</taxon>
        <taxon>Paramecium</taxon>
    </lineage>
</organism>